<sequence length="104" mass="11479">MNWKDVTVGAVVGLAAGIIISQGTSCTSSVSAEKVLQDVKNQFKKRSSIDGSWIQMKPEDHQILAVKNQVYRGGISRHHGNELEQFEFIADAKTGTIMDVYKIK</sequence>
<reference evidence="1 2" key="1">
    <citation type="journal article" date="1979" name="Int. J. Syst. Evol. Microbiol.">
        <title>Bacillus globisporus subsp. marinus subsp. nov.</title>
        <authorList>
            <person name="Liu H."/>
        </authorList>
    </citation>
    <scope>NUCLEOTIDE SEQUENCE [LARGE SCALE GENOMIC DNA]</scope>
    <source>
        <strain evidence="1 2">DSM 1297</strain>
    </source>
</reference>
<keyword evidence="2" id="KW-1185">Reference proteome</keyword>
<organism evidence="1 2">
    <name type="scientific">Jeotgalibacillus marinus</name>
    <dbReference type="NCBI Taxonomy" id="86667"/>
    <lineage>
        <taxon>Bacteria</taxon>
        <taxon>Bacillati</taxon>
        <taxon>Bacillota</taxon>
        <taxon>Bacilli</taxon>
        <taxon>Bacillales</taxon>
        <taxon>Caryophanaceae</taxon>
        <taxon>Jeotgalibacillus</taxon>
    </lineage>
</organism>
<evidence type="ECO:0000313" key="1">
    <source>
        <dbReference type="EMBL" id="MEW9500723.1"/>
    </source>
</evidence>
<accession>A0ABV3Q1P3</accession>
<evidence type="ECO:0000313" key="2">
    <source>
        <dbReference type="Proteomes" id="UP001556040"/>
    </source>
</evidence>
<proteinExistence type="predicted"/>
<dbReference type="EMBL" id="JBFMIA010000001">
    <property type="protein sequence ID" value="MEW9500723.1"/>
    <property type="molecule type" value="Genomic_DNA"/>
</dbReference>
<name>A0ABV3Q1P3_9BACL</name>
<evidence type="ECO:0008006" key="3">
    <source>
        <dbReference type="Google" id="ProtNLM"/>
    </source>
</evidence>
<comment type="caution">
    <text evidence="1">The sequence shown here is derived from an EMBL/GenBank/DDBJ whole genome shotgun (WGS) entry which is preliminary data.</text>
</comment>
<dbReference type="RefSeq" id="WP_367778046.1">
    <property type="nucleotide sequence ID" value="NZ_JBFMIA010000001.1"/>
</dbReference>
<protein>
    <recommendedName>
        <fullName evidence="3">PepSY domain-containing protein</fullName>
    </recommendedName>
</protein>
<dbReference type="Proteomes" id="UP001556040">
    <property type="component" value="Unassembled WGS sequence"/>
</dbReference>
<gene>
    <name evidence="1" type="ORF">AB1471_02785</name>
</gene>